<dbReference type="PRINTS" id="PR00786">
    <property type="entry name" value="NEPRILYSIN"/>
</dbReference>
<comment type="similarity">
    <text evidence="2">Belongs to the peptidase M13 family.</text>
</comment>
<keyword evidence="5" id="KW-0378">Hydrolase</keyword>
<dbReference type="InterPro" id="IPR024079">
    <property type="entry name" value="MetalloPept_cat_dom_sf"/>
</dbReference>
<protein>
    <submittedName>
        <fullName evidence="11">Putative endopeptidase</fullName>
    </submittedName>
</protein>
<reference evidence="11 12" key="1">
    <citation type="submission" date="2017-06" db="EMBL/GenBank/DDBJ databases">
        <authorList>
            <person name="Kim H.J."/>
            <person name="Triplett B.A."/>
        </authorList>
    </citation>
    <scope>NUCLEOTIDE SEQUENCE [LARGE SCALE GENOMIC DNA]</scope>
    <source>
        <strain evidence="11 12">DSM 29150</strain>
    </source>
</reference>
<dbReference type="GO" id="GO:0004222">
    <property type="term" value="F:metalloendopeptidase activity"/>
    <property type="evidence" value="ECO:0007669"/>
    <property type="project" value="InterPro"/>
</dbReference>
<feature type="domain" description="Peptidase M13 N-terminal" evidence="10">
    <location>
        <begin position="48"/>
        <end position="437"/>
    </location>
</feature>
<sequence length="698" mass="79042">MEISFKKLMRIASVAFIATLASCGSNAKVEEEQIPGIIVENMDTSVRPNDDFFRYVNGTWFDKTEIPADRTSWGGFNELRKNTDEDVLQILNEAIIQDNFPKLKDAQGNLTLESDQKKAVNFYESIMDTVARDAQGIEPIKPFLAKIDAVQNLVDLETLLIEMAPYGGAGFFDFSVFNDLKDSKMNAGYISAAGLGLSRDYYVDQDENTKGKRVKYIEHIARMLQFFGDTAEEAAINADKIFKYEYNLAEPRLTKEESRDTRKLYNPKTMDELTALVPSIHWDAYFKGLGIDNLERVIVMQPKYMEAVNTILTSNSIEDVKLYLRWTAIDRAAGKLNREIENANWDFYSKELRGAKQQLPRDERALASLNGNIGEALGKLYVDAKFPPEAKAKAEEMIANVMLGFEKRINALEWMSPETKLKAIEKLNKMTVKIAYPDTWKDYSTLDVKGTKDGGSYFQNSINISKWNFNKDIEKLGKEVDRSEWGMAPQIVNAYFNPVNNEIVFPAAILQPPFYNYTADEAVNYGGIGAVIGHEISHCFDDQGARFDADGNLSNWWTEEDAAQFAVLGKKLVDQYSNVVAIGDVNLNGEFTLGENIGDLGGINAAYDGLQIFYEKNGRPADIDGFTAEQRFYMSWGTIWRTKTRDEALKNQIKTDPHAPGFYRAFMPLQNVDAFYTAFNIVEGDEMYLKPEDRVKIW</sequence>
<evidence type="ECO:0000256" key="4">
    <source>
        <dbReference type="ARBA" id="ARBA00022723"/>
    </source>
</evidence>
<dbReference type="PANTHER" id="PTHR11733">
    <property type="entry name" value="ZINC METALLOPROTEASE FAMILY M13 NEPRILYSIN-RELATED"/>
    <property type="match status" value="1"/>
</dbReference>
<dbReference type="AlphaFoldDB" id="A0A238YHQ5"/>
<dbReference type="SUPFAM" id="SSF55486">
    <property type="entry name" value="Metalloproteases ('zincins'), catalytic domain"/>
    <property type="match status" value="1"/>
</dbReference>
<dbReference type="Gene3D" id="3.40.390.10">
    <property type="entry name" value="Collagenase (Catalytic Domain)"/>
    <property type="match status" value="1"/>
</dbReference>
<dbReference type="InterPro" id="IPR018497">
    <property type="entry name" value="Peptidase_M13_C"/>
</dbReference>
<accession>A0A238YHQ5</accession>
<comment type="cofactor">
    <cofactor evidence="1">
        <name>Zn(2+)</name>
        <dbReference type="ChEBI" id="CHEBI:29105"/>
    </cofactor>
</comment>
<dbReference type="Proteomes" id="UP000198384">
    <property type="component" value="Unassembled WGS sequence"/>
</dbReference>
<feature type="chain" id="PRO_5012466869" evidence="8">
    <location>
        <begin position="28"/>
        <end position="698"/>
    </location>
</feature>
<evidence type="ECO:0000256" key="8">
    <source>
        <dbReference type="SAM" id="SignalP"/>
    </source>
</evidence>
<evidence type="ECO:0000259" key="10">
    <source>
        <dbReference type="Pfam" id="PF05649"/>
    </source>
</evidence>
<dbReference type="GO" id="GO:0016485">
    <property type="term" value="P:protein processing"/>
    <property type="evidence" value="ECO:0007669"/>
    <property type="project" value="TreeGrafter"/>
</dbReference>
<dbReference type="PANTHER" id="PTHR11733:SF167">
    <property type="entry name" value="FI17812P1-RELATED"/>
    <property type="match status" value="1"/>
</dbReference>
<evidence type="ECO:0000256" key="1">
    <source>
        <dbReference type="ARBA" id="ARBA00001947"/>
    </source>
</evidence>
<dbReference type="CDD" id="cd08662">
    <property type="entry name" value="M13"/>
    <property type="match status" value="1"/>
</dbReference>
<dbReference type="Pfam" id="PF01431">
    <property type="entry name" value="Peptidase_M13"/>
    <property type="match status" value="1"/>
</dbReference>
<feature type="signal peptide" evidence="8">
    <location>
        <begin position="1"/>
        <end position="27"/>
    </location>
</feature>
<feature type="domain" description="Peptidase M13 C-terminal" evidence="9">
    <location>
        <begin position="493"/>
        <end position="695"/>
    </location>
</feature>
<evidence type="ECO:0000256" key="5">
    <source>
        <dbReference type="ARBA" id="ARBA00022801"/>
    </source>
</evidence>
<dbReference type="Pfam" id="PF05649">
    <property type="entry name" value="Peptidase_M13_N"/>
    <property type="match status" value="1"/>
</dbReference>
<keyword evidence="3" id="KW-0645">Protease</keyword>
<evidence type="ECO:0000256" key="3">
    <source>
        <dbReference type="ARBA" id="ARBA00022670"/>
    </source>
</evidence>
<evidence type="ECO:0000256" key="6">
    <source>
        <dbReference type="ARBA" id="ARBA00022833"/>
    </source>
</evidence>
<dbReference type="InterPro" id="IPR000718">
    <property type="entry name" value="Peptidase_M13"/>
</dbReference>
<keyword evidence="7" id="KW-0482">Metalloprotease</keyword>
<evidence type="ECO:0000313" key="12">
    <source>
        <dbReference type="Proteomes" id="UP000198384"/>
    </source>
</evidence>
<keyword evidence="8" id="KW-0732">Signal</keyword>
<dbReference type="PROSITE" id="PS51885">
    <property type="entry name" value="NEPRILYSIN"/>
    <property type="match status" value="1"/>
</dbReference>
<dbReference type="OrthoDB" id="9775677at2"/>
<evidence type="ECO:0000256" key="2">
    <source>
        <dbReference type="ARBA" id="ARBA00007357"/>
    </source>
</evidence>
<dbReference type="InterPro" id="IPR008753">
    <property type="entry name" value="Peptidase_M13_N"/>
</dbReference>
<dbReference type="InterPro" id="IPR042089">
    <property type="entry name" value="Peptidase_M13_dom_2"/>
</dbReference>
<dbReference type="EMBL" id="FZNT01000009">
    <property type="protein sequence ID" value="SNR70123.1"/>
    <property type="molecule type" value="Genomic_DNA"/>
</dbReference>
<evidence type="ECO:0000259" key="9">
    <source>
        <dbReference type="Pfam" id="PF01431"/>
    </source>
</evidence>
<name>A0A238YHQ5_9FLAO</name>
<keyword evidence="4" id="KW-0479">Metal-binding</keyword>
<dbReference type="Gene3D" id="1.10.1380.10">
    <property type="entry name" value="Neutral endopeptidase , domain2"/>
    <property type="match status" value="1"/>
</dbReference>
<dbReference type="GO" id="GO:0046872">
    <property type="term" value="F:metal ion binding"/>
    <property type="evidence" value="ECO:0007669"/>
    <property type="project" value="UniProtKB-KW"/>
</dbReference>
<dbReference type="GO" id="GO:0005886">
    <property type="term" value="C:plasma membrane"/>
    <property type="evidence" value="ECO:0007669"/>
    <property type="project" value="TreeGrafter"/>
</dbReference>
<evidence type="ECO:0000313" key="11">
    <source>
        <dbReference type="EMBL" id="SNR70123.1"/>
    </source>
</evidence>
<proteinExistence type="inferred from homology"/>
<keyword evidence="6" id="KW-0862">Zinc</keyword>
<dbReference type="RefSeq" id="WP_089382472.1">
    <property type="nucleotide sequence ID" value="NZ_FZNT01000009.1"/>
</dbReference>
<evidence type="ECO:0000256" key="7">
    <source>
        <dbReference type="ARBA" id="ARBA00023049"/>
    </source>
</evidence>
<gene>
    <name evidence="11" type="ORF">SAMN06265371_10946</name>
</gene>
<keyword evidence="12" id="KW-1185">Reference proteome</keyword>
<organism evidence="11 12">
    <name type="scientific">Lutibacter agarilyticus</name>
    <dbReference type="NCBI Taxonomy" id="1109740"/>
    <lineage>
        <taxon>Bacteria</taxon>
        <taxon>Pseudomonadati</taxon>
        <taxon>Bacteroidota</taxon>
        <taxon>Flavobacteriia</taxon>
        <taxon>Flavobacteriales</taxon>
        <taxon>Flavobacteriaceae</taxon>
        <taxon>Lutibacter</taxon>
    </lineage>
</organism>
<dbReference type="PROSITE" id="PS51257">
    <property type="entry name" value="PROKAR_LIPOPROTEIN"/>
    <property type="match status" value="1"/>
</dbReference>